<name>G9ESZ9_9GAMM</name>
<dbReference type="AlphaFoldDB" id="G9ESZ9"/>
<feature type="chain" id="PRO_5003520781" description="FecR protein domain-containing protein" evidence="1">
    <location>
        <begin position="19"/>
        <end position="260"/>
    </location>
</feature>
<proteinExistence type="predicted"/>
<reference evidence="3 4" key="1">
    <citation type="journal article" date="2011" name="BMC Genomics">
        <title>Insight into cross-talk between intra-amoebal pathogens.</title>
        <authorList>
            <person name="Gimenez G."/>
            <person name="Bertelli C."/>
            <person name="Moliner C."/>
            <person name="Robert C."/>
            <person name="Raoult D."/>
            <person name="Fournier P.E."/>
            <person name="Greub G."/>
        </authorList>
    </citation>
    <scope>NUCLEOTIDE SEQUENCE [LARGE SCALE GENOMIC DNA]</scope>
    <source>
        <strain evidence="3 4">LLAP12</strain>
    </source>
</reference>
<dbReference type="HOGENOM" id="CLU_1068716_0_0_6"/>
<dbReference type="InParanoid" id="G9ESZ9"/>
<dbReference type="PANTHER" id="PTHR38731">
    <property type="entry name" value="LIPL45-RELATED LIPOPROTEIN-RELATED"/>
    <property type="match status" value="1"/>
</dbReference>
<dbReference type="PANTHER" id="PTHR38731:SF3">
    <property type="entry name" value="BLL6125 PROTEIN"/>
    <property type="match status" value="1"/>
</dbReference>
<evidence type="ECO:0000313" key="4">
    <source>
        <dbReference type="Proteomes" id="UP000002770"/>
    </source>
</evidence>
<keyword evidence="4" id="KW-1185">Reference proteome</keyword>
<dbReference type="STRING" id="658187.LDG_8428"/>
<evidence type="ECO:0000313" key="3">
    <source>
        <dbReference type="EMBL" id="EHL29466.1"/>
    </source>
</evidence>
<dbReference type="eggNOG" id="COG4254">
    <property type="taxonomic scope" value="Bacteria"/>
</dbReference>
<evidence type="ECO:0000256" key="1">
    <source>
        <dbReference type="SAM" id="SignalP"/>
    </source>
</evidence>
<feature type="signal peptide" evidence="1">
    <location>
        <begin position="1"/>
        <end position="18"/>
    </location>
</feature>
<feature type="domain" description="FecR protein" evidence="2">
    <location>
        <begin position="51"/>
        <end position="132"/>
    </location>
</feature>
<dbReference type="InterPro" id="IPR006860">
    <property type="entry name" value="FecR"/>
</dbReference>
<keyword evidence="1" id="KW-0732">Signal</keyword>
<protein>
    <recommendedName>
        <fullName evidence="2">FecR protein domain-containing protein</fullName>
    </recommendedName>
</protein>
<accession>G9ESZ9</accession>
<dbReference type="RefSeq" id="WP_006872303.1">
    <property type="nucleotide sequence ID" value="NZ_JH413847.1"/>
</dbReference>
<dbReference type="OrthoDB" id="5653756at2"/>
<dbReference type="Pfam" id="PF04773">
    <property type="entry name" value="FecR"/>
    <property type="match status" value="1"/>
</dbReference>
<evidence type="ECO:0000259" key="2">
    <source>
        <dbReference type="Pfam" id="PF04773"/>
    </source>
</evidence>
<dbReference type="EMBL" id="JH413847">
    <property type="protein sequence ID" value="EHL29466.1"/>
    <property type="molecule type" value="Genomic_DNA"/>
</dbReference>
<organism evidence="3 4">
    <name type="scientific">Legionella drancourtii LLAP12</name>
    <dbReference type="NCBI Taxonomy" id="658187"/>
    <lineage>
        <taxon>Bacteria</taxon>
        <taxon>Pseudomonadati</taxon>
        <taxon>Pseudomonadota</taxon>
        <taxon>Gammaproteobacteria</taxon>
        <taxon>Legionellales</taxon>
        <taxon>Legionellaceae</taxon>
        <taxon>Legionella</taxon>
    </lineage>
</organism>
<dbReference type="Proteomes" id="UP000002770">
    <property type="component" value="Unassembled WGS sequence"/>
</dbReference>
<gene>
    <name evidence="3" type="ORF">LDG_8428</name>
</gene>
<sequence>MKRLILIGLFVAANQLFAAAATVLFTQNKVVANRNGSERTLSRGASLDPGDEITTGAGGAIHLQYTNGALVNIGSDSTYKILAYSPKQTDSQINAELSRGKLEIQNAGKIKETLKTPIVSLAILGTHIRVAASLLPGQHHKKQDPQCAGLRGSEVTNVQILEGLVSARGKYLRAGDSVRVSCDRIVDAPFPKDGIVASPLNSSGKIEGEATVESGLGGEIGAQITTFVATNLEPGVTTLSGVEAVQAATSMADISLACIP</sequence>